<gene>
    <name evidence="2" type="primary">LOC142175715</name>
</gene>
<dbReference type="Proteomes" id="UP000790787">
    <property type="component" value="Chromosome 22"/>
</dbReference>
<reference evidence="2" key="2">
    <citation type="submission" date="2025-08" db="UniProtKB">
        <authorList>
            <consortium name="RefSeq"/>
        </authorList>
    </citation>
    <scope>IDENTIFICATION</scope>
    <source>
        <tissue evidence="2">Leaf</tissue>
    </source>
</reference>
<dbReference type="RefSeq" id="XP_075098796.1">
    <property type="nucleotide sequence ID" value="XM_075242695.1"/>
</dbReference>
<accession>A0AC58TNK8</accession>
<evidence type="ECO:0000313" key="1">
    <source>
        <dbReference type="Proteomes" id="UP000790787"/>
    </source>
</evidence>
<keyword evidence="1" id="KW-1185">Reference proteome</keyword>
<reference evidence="1" key="1">
    <citation type="journal article" date="2014" name="Nat. Commun.">
        <title>The tobacco genome sequence and its comparison with those of tomato and potato.</title>
        <authorList>
            <person name="Sierro N."/>
            <person name="Battey J.N."/>
            <person name="Ouadi S."/>
            <person name="Bakaher N."/>
            <person name="Bovet L."/>
            <person name="Willig A."/>
            <person name="Goepfert S."/>
            <person name="Peitsch M.C."/>
            <person name="Ivanov N.V."/>
        </authorList>
    </citation>
    <scope>NUCLEOTIDE SEQUENCE [LARGE SCALE GENOMIC DNA]</scope>
</reference>
<organism evidence="1 2">
    <name type="scientific">Nicotiana tabacum</name>
    <name type="common">Common tobacco</name>
    <dbReference type="NCBI Taxonomy" id="4097"/>
    <lineage>
        <taxon>Eukaryota</taxon>
        <taxon>Viridiplantae</taxon>
        <taxon>Streptophyta</taxon>
        <taxon>Embryophyta</taxon>
        <taxon>Tracheophyta</taxon>
        <taxon>Spermatophyta</taxon>
        <taxon>Magnoliopsida</taxon>
        <taxon>eudicotyledons</taxon>
        <taxon>Gunneridae</taxon>
        <taxon>Pentapetalae</taxon>
        <taxon>asterids</taxon>
        <taxon>lamiids</taxon>
        <taxon>Solanales</taxon>
        <taxon>Solanaceae</taxon>
        <taxon>Nicotianoideae</taxon>
        <taxon>Nicotianeae</taxon>
        <taxon>Nicotiana</taxon>
    </lineage>
</organism>
<sequence length="429" mass="50008">MTKMWCFEERFCSENQKEDFAIKITGLQINSEDARKSLENWETGDVKVMNACNGVGTDCNESDSDFEDVSKCPVYDSEEFESIATQKKMNVTDGFHEYKELFKSMSLKSIPEARKIIKLYALANKVELTVEKSDKERLRYKCGVGCPFVCHISVDGHSPGVRIKTLRSEHKCDTSYDNSRVDYSTIAHYFKRKLQDNPKYKVKEMRADLQTAFELNASQGKCMRAKRMISETLEDSFTDGYNKLEAYANELRQLNTGSDVVINVSKEALAQAFTEAPNRRRHNLHSDMQKGFIDAVKTVLPEAHHRFCVTHVETIWCKRWSKRELKKLLWWNAWSTYEEEFIDHVKEIGQLVEPAAKDLMRYPPQSWCRAFFERVCKNQAMDNNLTESFNAWILEDRYKPIIGMLEGIRTKIDEQIERTRFCDAMEWPV</sequence>
<name>A0AC58TNK8_TOBAC</name>
<protein>
    <submittedName>
        <fullName evidence="2">Uncharacterized protein LOC142175715</fullName>
    </submittedName>
</protein>
<evidence type="ECO:0000313" key="2">
    <source>
        <dbReference type="RefSeq" id="XP_075098796.1"/>
    </source>
</evidence>
<proteinExistence type="predicted"/>